<evidence type="ECO:0000313" key="3">
    <source>
        <dbReference type="EMBL" id="SHJ55067.1"/>
    </source>
</evidence>
<dbReference type="EMBL" id="FQZB01000009">
    <property type="protein sequence ID" value="SHJ55067.1"/>
    <property type="molecule type" value="Genomic_DNA"/>
</dbReference>
<dbReference type="InterPro" id="IPR011642">
    <property type="entry name" value="Gate_dom"/>
</dbReference>
<dbReference type="InterPro" id="IPR014226">
    <property type="entry name" value="Spore_IM_YlbJ"/>
</dbReference>
<feature type="transmembrane region" description="Helical" evidence="1">
    <location>
        <begin position="140"/>
        <end position="160"/>
    </location>
</feature>
<feature type="transmembrane region" description="Helical" evidence="1">
    <location>
        <begin position="100"/>
        <end position="119"/>
    </location>
</feature>
<evidence type="ECO:0000259" key="2">
    <source>
        <dbReference type="Pfam" id="PF07670"/>
    </source>
</evidence>
<feature type="transmembrane region" description="Helical" evidence="1">
    <location>
        <begin position="224"/>
        <end position="245"/>
    </location>
</feature>
<dbReference type="RefSeq" id="WP_072986941.1">
    <property type="nucleotide sequence ID" value="NZ_FQZB01000009.1"/>
</dbReference>
<evidence type="ECO:0000313" key="4">
    <source>
        <dbReference type="Proteomes" id="UP000184310"/>
    </source>
</evidence>
<keyword evidence="4" id="KW-1185">Reference proteome</keyword>
<feature type="transmembrane region" description="Helical" evidence="1">
    <location>
        <begin position="166"/>
        <end position="186"/>
    </location>
</feature>
<feature type="transmembrane region" description="Helical" evidence="1">
    <location>
        <begin position="59"/>
        <end position="80"/>
    </location>
</feature>
<proteinExistence type="predicted"/>
<feature type="transmembrane region" description="Helical" evidence="1">
    <location>
        <begin position="29"/>
        <end position="47"/>
    </location>
</feature>
<organism evidence="3 4">
    <name type="scientific">Clostridium cavendishii DSM 21758</name>
    <dbReference type="NCBI Taxonomy" id="1121302"/>
    <lineage>
        <taxon>Bacteria</taxon>
        <taxon>Bacillati</taxon>
        <taxon>Bacillota</taxon>
        <taxon>Clostridia</taxon>
        <taxon>Eubacteriales</taxon>
        <taxon>Clostridiaceae</taxon>
        <taxon>Clostridium</taxon>
    </lineage>
</organism>
<feature type="transmembrane region" description="Helical" evidence="1">
    <location>
        <begin position="330"/>
        <end position="352"/>
    </location>
</feature>
<evidence type="ECO:0000256" key="1">
    <source>
        <dbReference type="SAM" id="Phobius"/>
    </source>
</evidence>
<sequence length="391" mass="43423">MYSILFFSVLFIISSLILAKLIHKNSNLFIVFIISIFILYFFIAPNASIKYALDGAKLFVIAILPTTFPFMVMCNLLIAFDGIKIYSKILGPIICKPLKLNYNCSFAIVASMLCGYPLGAKYSTWLYKNKLITLEEFKRLINIASNIGPLFLVGAVGTALLSNTYLGYLLLFTSYLSIFFMGFITLKKEKFKTPLKTNNINLDTNITSKKLNIGEAIKDSIQDALNTTLLIAGYVIIFSVIINILKTNPISSILNTHNIKSSLISGLFLGSIEVTNGCNLIASSPNLNTLTKLCIISFLSSFGGLSVIAQTSSFFQNLNISTTKYFMYKLLQGIISIFITAILYLLIGNSLATVETSHFGPVQALFLSPLMLFLILTIILLVLFKLFYRRS</sequence>
<keyword evidence="1" id="KW-0812">Transmembrane</keyword>
<dbReference type="NCBIfam" id="TIGR02871">
    <property type="entry name" value="spore_ylbJ"/>
    <property type="match status" value="1"/>
</dbReference>
<dbReference type="AlphaFoldDB" id="A0A1M6K896"/>
<dbReference type="Proteomes" id="UP000184310">
    <property type="component" value="Unassembled WGS sequence"/>
</dbReference>
<gene>
    <name evidence="3" type="ORF">SAMN02745163_02121</name>
</gene>
<protein>
    <submittedName>
        <fullName evidence="3">Sporulation integral membrane protein YlbJ</fullName>
    </submittedName>
</protein>
<reference evidence="3 4" key="1">
    <citation type="submission" date="2016-11" db="EMBL/GenBank/DDBJ databases">
        <authorList>
            <person name="Jaros S."/>
            <person name="Januszkiewicz K."/>
            <person name="Wedrychowicz H."/>
        </authorList>
    </citation>
    <scope>NUCLEOTIDE SEQUENCE [LARGE SCALE GENOMIC DNA]</scope>
    <source>
        <strain evidence="3 4">DSM 21758</strain>
    </source>
</reference>
<accession>A0A1M6K896</accession>
<dbReference type="Pfam" id="PF07670">
    <property type="entry name" value="Gate"/>
    <property type="match status" value="1"/>
</dbReference>
<feature type="transmembrane region" description="Helical" evidence="1">
    <location>
        <begin position="364"/>
        <end position="388"/>
    </location>
</feature>
<feature type="domain" description="Nucleoside transporter/FeoB GTPase Gate" evidence="2">
    <location>
        <begin position="61"/>
        <end position="133"/>
    </location>
</feature>
<keyword evidence="1" id="KW-0472">Membrane</keyword>
<dbReference type="STRING" id="1121302.SAMN02745163_02121"/>
<keyword evidence="1" id="KW-1133">Transmembrane helix</keyword>
<dbReference type="OrthoDB" id="1645614at2"/>
<name>A0A1M6K896_9CLOT</name>